<evidence type="ECO:0008006" key="8">
    <source>
        <dbReference type="Google" id="ProtNLM"/>
    </source>
</evidence>
<evidence type="ECO:0000259" key="4">
    <source>
        <dbReference type="Pfam" id="PF25150"/>
    </source>
</evidence>
<evidence type="ECO:0000256" key="1">
    <source>
        <dbReference type="ARBA" id="ARBA00010409"/>
    </source>
</evidence>
<comment type="caution">
    <text evidence="6">The sequence shown here is derived from an EMBL/GenBank/DDBJ whole genome shotgun (WGS) entry which is preliminary data.</text>
</comment>
<evidence type="ECO:0000256" key="2">
    <source>
        <dbReference type="ARBA" id="ARBA00022694"/>
    </source>
</evidence>
<proteinExistence type="inferred from homology"/>
<feature type="domain" description="DUF2428" evidence="3">
    <location>
        <begin position="668"/>
        <end position="912"/>
    </location>
</feature>
<protein>
    <recommendedName>
        <fullName evidence="8">DUF2428 domain-containing protein</fullName>
    </recommendedName>
</protein>
<dbReference type="SUPFAM" id="SSF48371">
    <property type="entry name" value="ARM repeat"/>
    <property type="match status" value="1"/>
</dbReference>
<dbReference type="Pfam" id="PF26523">
    <property type="entry name" value="Trm732_C"/>
    <property type="match status" value="1"/>
</dbReference>
<comment type="similarity">
    <text evidence="1">Belongs to the THADA family.</text>
</comment>
<dbReference type="InterPro" id="IPR056842">
    <property type="entry name" value="THADA-like_TPR_C"/>
</dbReference>
<gene>
    <name evidence="6" type="ORF">KAF25_007539</name>
</gene>
<sequence>MKDMAQQVDDLIANSNHISKWVEDQPSEDQASWAQSIFTKLLEGASQPRGASGNSCVKLCGFVEQSSKSHSQNLRLWAYSKDVTIKLFNFYVEWNESDNHRSMKLVLDLLPQLIRRNPDEQAGQVTKGAILDNLVSIVTGKSSKPLAKSAIKALDYLLTKDIVTLDEIRSSYVTLQPKDASTDHLGLWKSFIFELFHWMTLHFVCPTAGRFIVTLYRGLRSQDQQETSVQLSIEAWHKWLLEAVNEEPSILESVKNYIFLPLFKADKAEALGFLKRMNENEAVSAGDEIDLNLPALLQLAALEIGKKVGLVEEPALGDDKSADSDSSIVLDEKVLESVLAHPSHEVRSLALSLLMSSPSTTRPYSSTALDLLRKHLATYFADSDAKFRNEVAGKVRDMFKRVRGAIFVLKKSIPRAAARKQKEQPGQTQESQHILYRTNLISLPEAQLVHCLEYHEKFLFWYIGFLCSELTPTASYQRHSASLKAITFILRMEGEKSKTWETADDQTLFFDRFGGSWLRALSDLIMDPFDDIRSHAATVLKCIFSDSRYKNFQLMAQQGKMNPAKELAELLRRSEELARKTARADHSDGVARVSQLLYRFSENEQQRLAVLSKLVGGLEERLSVAEKDLGRAVLDAPLHGDFASLCYMWQVVSELQFSESELKAVQTLQDTLVTCCERVWAAVRDILCDDSPEGHLPQELEEVDGLDTKDVLSYSFRSVHEASNLMRILIVPVKQRHPQGRIYPSREVYERIGNLSFTQLASLRHRGAFTTVALTFSTCCQLVKHLNQGQDGDESGTTLLERWYTGTLEAINAQVSTTRRSAGIPAMMTGVLSANATNPSFEQAMSKLMEIASQEARVTETDGSNLPQVHAYNCLKEIFKSSYLTAIGNKSEKFLPQCLELAANGLKSELWAIRNCGLILLRSLIDCLFGSHQSKATMEAGWDGKANRIAYHRYPSLPTTLLHLLKSGHQMMASIAASSAAAESVFPALDIIRRAGPPEVLRDELQIHIAKYLASPVWHVREIAARTLCSCLLHAQWLDTITSLAAESVRSQIGNVQNHVHGVLLALKYIVERLNEVMPEQLQRKAHRTNELDMNADENAEDIPKLSGFFIEYWRAIQNLDSPEIPAAYLEVANLVRVLPRPGAVDRLQLEFPAFNKREGALLRAQRVIHEVYSIAEGSGQIEDLNTLLLGRTMGVNTIVAGLETIPKLWDTSRLSGQDVNHFCNLYRDVCLKIGPAEPRVIALQNLTDILDQILKSGNLDLVSPDLLSQIWNSLPLSSLNPALANAIIRISGCITGILSKSQAITAEGIKNWGHMVADAGLDDKDFDTRLATVESLCSFFTSIKPDQAWAQEEHLPAILTLYDSLNDDDDDIRDAGSAAVKSILGQALVPIEAANRLISWLAQVYADNSTFRQIIVRRIMGDSRYPTPESNAVSTKDQLQEAMKFDDSLFVIEEQNLFVDEVRETQRWISIYENLAWESNDPCLEALTSWTSEGLEAMQSLVIQEDGPLGYGSKPEVFAILSRVIRASAALARHHPNAELRETIDKSSSALHQQQGHISGLLLQPLEKTTQL</sequence>
<keyword evidence="7" id="KW-1185">Reference proteome</keyword>
<dbReference type="Pfam" id="PF25150">
    <property type="entry name" value="TPR_Trm732"/>
    <property type="match status" value="1"/>
</dbReference>
<dbReference type="Proteomes" id="UP000782241">
    <property type="component" value="Unassembled WGS sequence"/>
</dbReference>
<name>A0A9P7GYJ3_9HYPO</name>
<dbReference type="GO" id="GO:0030488">
    <property type="term" value="P:tRNA methylation"/>
    <property type="evidence" value="ECO:0007669"/>
    <property type="project" value="TreeGrafter"/>
</dbReference>
<organism evidence="6 7">
    <name type="scientific">Fusarium avenaceum</name>
    <dbReference type="NCBI Taxonomy" id="40199"/>
    <lineage>
        <taxon>Eukaryota</taxon>
        <taxon>Fungi</taxon>
        <taxon>Dikarya</taxon>
        <taxon>Ascomycota</taxon>
        <taxon>Pezizomycotina</taxon>
        <taxon>Sordariomycetes</taxon>
        <taxon>Hypocreomycetidae</taxon>
        <taxon>Hypocreales</taxon>
        <taxon>Nectriaceae</taxon>
        <taxon>Fusarium</taxon>
        <taxon>Fusarium tricinctum species complex</taxon>
    </lineage>
</organism>
<dbReference type="InterPro" id="IPR016024">
    <property type="entry name" value="ARM-type_fold"/>
</dbReference>
<dbReference type="PANTHER" id="PTHR14387">
    <property type="entry name" value="THADA/DEATH RECEPTOR INTERACTING PROTEIN"/>
    <property type="match status" value="1"/>
</dbReference>
<dbReference type="Pfam" id="PF10350">
    <property type="entry name" value="DUF2428"/>
    <property type="match status" value="1"/>
</dbReference>
<feature type="domain" description="tRNA (32-2'-O)-methyltransferase regulator THADA-like C-terminal TPR repeats region" evidence="5">
    <location>
        <begin position="914"/>
        <end position="1070"/>
    </location>
</feature>
<evidence type="ECO:0000313" key="6">
    <source>
        <dbReference type="EMBL" id="KAG5658986.1"/>
    </source>
</evidence>
<dbReference type="Pfam" id="PF25151">
    <property type="entry name" value="TPR_Trm732_C"/>
    <property type="match status" value="1"/>
</dbReference>
<dbReference type="InterPro" id="IPR056843">
    <property type="entry name" value="THADA-like_TPR"/>
</dbReference>
<dbReference type="EMBL" id="JAGPUO010000013">
    <property type="protein sequence ID" value="KAG5658986.1"/>
    <property type="molecule type" value="Genomic_DNA"/>
</dbReference>
<dbReference type="InterPro" id="IPR019442">
    <property type="entry name" value="THADA/TRM732_DUF2428"/>
</dbReference>
<accession>A0A9P7GYJ3</accession>
<dbReference type="InterPro" id="IPR051954">
    <property type="entry name" value="tRNA_methyltransferase_THADA"/>
</dbReference>
<dbReference type="GO" id="GO:0005829">
    <property type="term" value="C:cytosol"/>
    <property type="evidence" value="ECO:0007669"/>
    <property type="project" value="TreeGrafter"/>
</dbReference>
<evidence type="ECO:0000313" key="7">
    <source>
        <dbReference type="Proteomes" id="UP000782241"/>
    </source>
</evidence>
<dbReference type="PANTHER" id="PTHR14387:SF0">
    <property type="entry name" value="DUF2428 DOMAIN-CONTAINING PROTEIN"/>
    <property type="match status" value="1"/>
</dbReference>
<evidence type="ECO:0000259" key="5">
    <source>
        <dbReference type="Pfam" id="PF25151"/>
    </source>
</evidence>
<keyword evidence="2" id="KW-0819">tRNA processing</keyword>
<evidence type="ECO:0000259" key="3">
    <source>
        <dbReference type="Pfam" id="PF10350"/>
    </source>
</evidence>
<reference evidence="6" key="1">
    <citation type="submission" date="2021-04" db="EMBL/GenBank/DDBJ databases">
        <title>Draft genome of Fusarium avenaceum strain F156N33, isolated from an atmospheric sample in Virginia.</title>
        <authorList>
            <person name="Yang S."/>
            <person name="Vinatzer B.A."/>
            <person name="Coleman J."/>
        </authorList>
    </citation>
    <scope>NUCLEOTIDE SEQUENCE</scope>
    <source>
        <strain evidence="6">F156N33</strain>
    </source>
</reference>
<feature type="domain" description="tRNA (32-2'-O)-methyltransferase regulator THADA-like TPR repeats region" evidence="4">
    <location>
        <begin position="233"/>
        <end position="533"/>
    </location>
</feature>